<evidence type="ECO:0000256" key="3">
    <source>
        <dbReference type="ARBA" id="ARBA00022989"/>
    </source>
</evidence>
<reference evidence="11" key="1">
    <citation type="journal article" date="2012" name="Nat. Genet.">
        <title>Whole-genome sequence of Schistosoma haematobium.</title>
        <authorList>
            <person name="Young N.D."/>
            <person name="Jex A.R."/>
            <person name="Li B."/>
            <person name="Liu S."/>
            <person name="Yang L."/>
            <person name="Xiong Z."/>
            <person name="Li Y."/>
            <person name="Cantacessi C."/>
            <person name="Hall R.S."/>
            <person name="Xu X."/>
            <person name="Chen F."/>
            <person name="Wu X."/>
            <person name="Zerlotini A."/>
            <person name="Oliveira G."/>
            <person name="Hofmann A."/>
            <person name="Zhang G."/>
            <person name="Fang X."/>
            <person name="Kang Y."/>
            <person name="Campbell B.E."/>
            <person name="Loukas A."/>
            <person name="Ranganathan S."/>
            <person name="Rollinson D."/>
            <person name="Rinaldi G."/>
            <person name="Brindley P.J."/>
            <person name="Yang H."/>
            <person name="Wang J."/>
            <person name="Wang J."/>
            <person name="Gasser R.B."/>
        </authorList>
    </citation>
    <scope>NUCLEOTIDE SEQUENCE [LARGE SCALE GENOMIC DNA]</scope>
</reference>
<dbReference type="PROSITE" id="PS00636">
    <property type="entry name" value="DNAJ_1"/>
    <property type="match status" value="1"/>
</dbReference>
<feature type="compositionally biased region" description="Basic and acidic residues" evidence="7">
    <location>
        <begin position="317"/>
        <end position="328"/>
    </location>
</feature>
<dbReference type="CDD" id="cd00167">
    <property type="entry name" value="SANT"/>
    <property type="match status" value="2"/>
</dbReference>
<feature type="compositionally biased region" description="Low complexity" evidence="7">
    <location>
        <begin position="404"/>
        <end position="416"/>
    </location>
</feature>
<feature type="domain" description="Myb-like" evidence="10">
    <location>
        <begin position="488"/>
        <end position="530"/>
    </location>
</feature>
<keyword evidence="1 8" id="KW-0812">Transmembrane</keyword>
<keyword evidence="2" id="KW-0732">Signal</keyword>
<dbReference type="Gene3D" id="1.10.10.60">
    <property type="entry name" value="Homeodomain-like"/>
    <property type="match status" value="2"/>
</dbReference>
<dbReference type="CDD" id="cd06257">
    <property type="entry name" value="DnaJ"/>
    <property type="match status" value="1"/>
</dbReference>
<feature type="domain" description="J" evidence="9">
    <location>
        <begin position="56"/>
        <end position="127"/>
    </location>
</feature>
<evidence type="ECO:0000256" key="6">
    <source>
        <dbReference type="SAM" id="Coils"/>
    </source>
</evidence>
<feature type="transmembrane region" description="Helical" evidence="8">
    <location>
        <begin position="152"/>
        <end position="172"/>
    </location>
</feature>
<evidence type="ECO:0000259" key="9">
    <source>
        <dbReference type="PROSITE" id="PS50076"/>
    </source>
</evidence>
<dbReference type="PANTHER" id="PTHR44653">
    <property type="entry name" value="DNAJ HOMOLOG SUBFAMILY C MEMBER 1"/>
    <property type="match status" value="1"/>
</dbReference>
<dbReference type="AlphaFoldDB" id="A0A094ZME7"/>
<evidence type="ECO:0000256" key="4">
    <source>
        <dbReference type="ARBA" id="ARBA00023136"/>
    </source>
</evidence>
<dbReference type="SMART" id="SM00717">
    <property type="entry name" value="SANT"/>
    <property type="match status" value="2"/>
</dbReference>
<dbReference type="GO" id="GO:0012505">
    <property type="term" value="C:endomembrane system"/>
    <property type="evidence" value="ECO:0007669"/>
    <property type="project" value="UniProtKB-SubCell"/>
</dbReference>
<protein>
    <submittedName>
        <fullName evidence="11">DnaJ subfamily C member 1</fullName>
    </submittedName>
</protein>
<dbReference type="PROSITE" id="PS50076">
    <property type="entry name" value="DNAJ_2"/>
    <property type="match status" value="1"/>
</dbReference>
<evidence type="ECO:0000256" key="8">
    <source>
        <dbReference type="SAM" id="Phobius"/>
    </source>
</evidence>
<dbReference type="PRINTS" id="PR00625">
    <property type="entry name" value="JDOMAIN"/>
</dbReference>
<evidence type="ECO:0000256" key="7">
    <source>
        <dbReference type="SAM" id="MobiDB-lite"/>
    </source>
</evidence>
<dbReference type="PROSITE" id="PS50090">
    <property type="entry name" value="MYB_LIKE"/>
    <property type="match status" value="1"/>
</dbReference>
<name>A0A094ZME7_SCHHA</name>
<dbReference type="InterPro" id="IPR052606">
    <property type="entry name" value="DnaJ_domain_protein"/>
</dbReference>
<dbReference type="SUPFAM" id="SSF46689">
    <property type="entry name" value="Homeodomain-like"/>
    <property type="match status" value="2"/>
</dbReference>
<feature type="transmembrane region" description="Helical" evidence="8">
    <location>
        <begin position="224"/>
        <end position="244"/>
    </location>
</feature>
<evidence type="ECO:0000256" key="5">
    <source>
        <dbReference type="ARBA" id="ARBA00037847"/>
    </source>
</evidence>
<dbReference type="Gene3D" id="1.10.287.110">
    <property type="entry name" value="DnaJ domain"/>
    <property type="match status" value="1"/>
</dbReference>
<dbReference type="STRING" id="6185.A0A094ZME7"/>
<evidence type="ECO:0000256" key="1">
    <source>
        <dbReference type="ARBA" id="ARBA00022692"/>
    </source>
</evidence>
<feature type="transmembrane region" description="Helical" evidence="8">
    <location>
        <begin position="6"/>
        <end position="22"/>
    </location>
</feature>
<dbReference type="InterPro" id="IPR009057">
    <property type="entry name" value="Homeodomain-like_sf"/>
</dbReference>
<dbReference type="EMBL" id="KL250718">
    <property type="protein sequence ID" value="KGB35815.1"/>
    <property type="molecule type" value="Genomic_DNA"/>
</dbReference>
<evidence type="ECO:0000313" key="11">
    <source>
        <dbReference type="EMBL" id="KGB35815.1"/>
    </source>
</evidence>
<proteinExistence type="predicted"/>
<dbReference type="InterPro" id="IPR036869">
    <property type="entry name" value="J_dom_sf"/>
</dbReference>
<dbReference type="Pfam" id="PF00226">
    <property type="entry name" value="DnaJ"/>
    <property type="match status" value="1"/>
</dbReference>
<feature type="region of interest" description="Disordered" evidence="7">
    <location>
        <begin position="304"/>
        <end position="328"/>
    </location>
</feature>
<feature type="region of interest" description="Disordered" evidence="7">
    <location>
        <begin position="398"/>
        <end position="426"/>
    </location>
</feature>
<accession>A0A094ZME7</accession>
<keyword evidence="6" id="KW-0175">Coiled coil</keyword>
<dbReference type="SUPFAM" id="SSF46565">
    <property type="entry name" value="Chaperone J-domain"/>
    <property type="match status" value="1"/>
</dbReference>
<organism evidence="11">
    <name type="scientific">Schistosoma haematobium</name>
    <name type="common">Blood fluke</name>
    <dbReference type="NCBI Taxonomy" id="6185"/>
    <lineage>
        <taxon>Eukaryota</taxon>
        <taxon>Metazoa</taxon>
        <taxon>Spiralia</taxon>
        <taxon>Lophotrochozoa</taxon>
        <taxon>Platyhelminthes</taxon>
        <taxon>Trematoda</taxon>
        <taxon>Digenea</taxon>
        <taxon>Strigeidida</taxon>
        <taxon>Schistosomatoidea</taxon>
        <taxon>Schistosomatidae</taxon>
        <taxon>Schistosoma</taxon>
    </lineage>
</organism>
<dbReference type="InterPro" id="IPR001005">
    <property type="entry name" value="SANT/Myb"/>
</dbReference>
<dbReference type="Pfam" id="PF23082">
    <property type="entry name" value="Myb_DNA-binding_2"/>
    <property type="match status" value="1"/>
</dbReference>
<evidence type="ECO:0000256" key="2">
    <source>
        <dbReference type="ARBA" id="ARBA00022729"/>
    </source>
</evidence>
<keyword evidence="3 8" id="KW-1133">Transmembrane helix</keyword>
<feature type="coiled-coil region" evidence="6">
    <location>
        <begin position="246"/>
        <end position="280"/>
    </location>
</feature>
<sequence length="554" mass="64057">MSVCVVIALDLYLLIIPCLFVPRSNRQHSKSHQNIFGSAKVEFLRKHGTPARFLVSEASSLLISFCSSTSVTADISEIKRAYRKLSSKLHPDKNPDDPTAEQKFRRLVGIYEVLKNSELRAKYDEVLINGLPSWRTPVFYFRKLRKMSNYELFGLFFGMATIIHYATLWGSVFEKRLTLEDQLSTSLKRHKARDRKLELINQEISDELQKIPAPGWFDLLPFAIVRWIYAIITFIPVFTEFINGKISEKLQERRELREEVRILQEKKEKLKADKQERKRRLVHEQTILREVVKESGQSTLNSVLTDIPNIETESSDEDSKSEAKDPVYREWSEVDRDNLVRAVIRYPGGVPGRWQRIAESLGRSVPDVICKAKYMSKELMSISQKNINPDEIPTFETNVNNFCGESNSEQSNNQSDESGEEQYSKKRLRKRLLRRKEPCVVNQTNGETQLNANNDLSSDVVIVDEPYISRKKLKQQKDEATLKSTEIKPIKSNDGWTKVEQQQLEVAIRSIGKGTPERWDRITECIPTRTKGFDILIGDFFLYVPENTIVYDKV</sequence>
<evidence type="ECO:0000259" key="10">
    <source>
        <dbReference type="PROSITE" id="PS50090"/>
    </source>
</evidence>
<dbReference type="InterPro" id="IPR001623">
    <property type="entry name" value="DnaJ_domain"/>
</dbReference>
<comment type="subcellular location">
    <subcellularLocation>
        <location evidence="5">Endomembrane system</location>
        <topology evidence="5">Single-pass membrane protein</topology>
    </subcellularLocation>
</comment>
<keyword evidence="4 8" id="KW-0472">Membrane</keyword>
<dbReference type="PANTHER" id="PTHR44653:SF2">
    <property type="entry name" value="DNAJ HOMOLOG SUBFAMILY C MEMBER 1"/>
    <property type="match status" value="1"/>
</dbReference>
<dbReference type="InterPro" id="IPR018253">
    <property type="entry name" value="DnaJ_domain_CS"/>
</dbReference>
<gene>
    <name evidence="11" type="ORF">MS3_04076</name>
</gene>
<dbReference type="SMART" id="SM00271">
    <property type="entry name" value="DnaJ"/>
    <property type="match status" value="1"/>
</dbReference>